<reference evidence="1 2" key="1">
    <citation type="submission" date="2021-06" db="EMBL/GenBank/DDBJ databases">
        <title>Complete genome sequence of Erwinia phage pEa_SNUABM_33.</title>
        <authorList>
            <person name="Kim S.G."/>
            <person name="Park S.C."/>
        </authorList>
    </citation>
    <scope>NUCLEOTIDE SEQUENCE [LARGE SCALE GENOMIC DNA]</scope>
</reference>
<evidence type="ECO:0000313" key="2">
    <source>
        <dbReference type="Proteomes" id="UP000827805"/>
    </source>
</evidence>
<evidence type="ECO:0000313" key="1">
    <source>
        <dbReference type="EMBL" id="QZE58172.1"/>
    </source>
</evidence>
<accession>A0AAE7XMN4</accession>
<name>A0AAE7XMN4_9CAUD</name>
<keyword evidence="2" id="KW-1185">Reference proteome</keyword>
<sequence length="101" mass="11574">MKGKKLDVFLQQRTAINKVASSPQDWQTYKEMLLNIRLAVAVEPRPDAAVRHLARTWHAEKKYALPVCQATLLKLMTLKKANQTLEEMIALYIDLEEGPIK</sequence>
<dbReference type="Proteomes" id="UP000827805">
    <property type="component" value="Segment"/>
</dbReference>
<dbReference type="EMBL" id="MZ443779">
    <property type="protein sequence ID" value="QZE58172.1"/>
    <property type="molecule type" value="Genomic_DNA"/>
</dbReference>
<gene>
    <name evidence="1" type="ORF">pEaSNUABM33_00296</name>
</gene>
<protein>
    <submittedName>
        <fullName evidence="1">Uncharacterized protein</fullName>
    </submittedName>
</protein>
<organism evidence="1 2">
    <name type="scientific">Erwinia phage pEa_SNUABM_33</name>
    <dbReference type="NCBI Taxonomy" id="2869556"/>
    <lineage>
        <taxon>Viruses</taxon>
        <taxon>Duplodnaviria</taxon>
        <taxon>Heunggongvirae</taxon>
        <taxon>Uroviricota</taxon>
        <taxon>Caudoviricetes</taxon>
        <taxon>Alexandravirus</taxon>
        <taxon>Alexandravirus SNUABM33</taxon>
    </lineage>
</organism>
<proteinExistence type="predicted"/>